<comment type="caution">
    <text evidence="3">The sequence shown here is derived from an EMBL/GenBank/DDBJ whole genome shotgun (WGS) entry which is preliminary data.</text>
</comment>
<organism evidence="3 4">
    <name type="scientific">Luteimonas colneyensis</name>
    <dbReference type="NCBI Taxonomy" id="2762230"/>
    <lineage>
        <taxon>Bacteria</taxon>
        <taxon>Pseudomonadati</taxon>
        <taxon>Pseudomonadota</taxon>
        <taxon>Gammaproteobacteria</taxon>
        <taxon>Lysobacterales</taxon>
        <taxon>Lysobacteraceae</taxon>
        <taxon>Luteimonas</taxon>
    </lineage>
</organism>
<dbReference type="Proteomes" id="UP000647183">
    <property type="component" value="Unassembled WGS sequence"/>
</dbReference>
<proteinExistence type="predicted"/>
<sequence length="117" mass="12469">MLIVDDSRDDAELTEFALRDGGLDIDCRRLCHQRELDAALDGFVPQLVLCDMNLPGWSGPEAVAAVRARVPAARFVFLTGALHGGEDVSGTDAVVLKDDMPRLLQLARPLAAAAAGD</sequence>
<dbReference type="EMBL" id="JACSQJ010000002">
    <property type="protein sequence ID" value="MBD7987745.1"/>
    <property type="molecule type" value="Genomic_DNA"/>
</dbReference>
<evidence type="ECO:0000313" key="3">
    <source>
        <dbReference type="EMBL" id="MBD7987745.1"/>
    </source>
</evidence>
<dbReference type="SUPFAM" id="SSF52172">
    <property type="entry name" value="CheY-like"/>
    <property type="match status" value="1"/>
</dbReference>
<dbReference type="InterPro" id="IPR011006">
    <property type="entry name" value="CheY-like_superfamily"/>
</dbReference>
<keyword evidence="1" id="KW-0597">Phosphoprotein</keyword>
<dbReference type="InterPro" id="IPR001789">
    <property type="entry name" value="Sig_transdc_resp-reg_receiver"/>
</dbReference>
<name>A0ABR8UI83_9GAMM</name>
<keyword evidence="4" id="KW-1185">Reference proteome</keyword>
<reference evidence="3 4" key="1">
    <citation type="submission" date="2020-08" db="EMBL/GenBank/DDBJ databases">
        <title>A Genomic Blueprint of the Chicken Gut Microbiome.</title>
        <authorList>
            <person name="Gilroy R."/>
            <person name="Ravi A."/>
            <person name="Getino M."/>
            <person name="Pursley I."/>
            <person name="Horton D.L."/>
            <person name="Alikhan N.-F."/>
            <person name="Baker D."/>
            <person name="Gharbi K."/>
            <person name="Hall N."/>
            <person name="Watson M."/>
            <person name="Adriaenssens E.M."/>
            <person name="Foster-Nyarko E."/>
            <person name="Jarju S."/>
            <person name="Secka A."/>
            <person name="Antonio M."/>
            <person name="Oren A."/>
            <person name="Chaudhuri R."/>
            <person name="La Ragione R.M."/>
            <person name="Hildebrand F."/>
            <person name="Pallen M.J."/>
        </authorList>
    </citation>
    <scope>NUCLEOTIDE SEQUENCE [LARGE SCALE GENOMIC DNA]</scope>
    <source>
        <strain evidence="3 4">Sa2BVA3</strain>
    </source>
</reference>
<accession>A0ABR8UI83</accession>
<evidence type="ECO:0000259" key="2">
    <source>
        <dbReference type="PROSITE" id="PS50110"/>
    </source>
</evidence>
<gene>
    <name evidence="3" type="ORF">H9645_06840</name>
</gene>
<dbReference type="Gene3D" id="3.40.50.2300">
    <property type="match status" value="1"/>
</dbReference>
<dbReference type="PROSITE" id="PS50110">
    <property type="entry name" value="RESPONSE_REGULATORY"/>
    <property type="match status" value="1"/>
</dbReference>
<feature type="domain" description="Response regulatory" evidence="2">
    <location>
        <begin position="1"/>
        <end position="112"/>
    </location>
</feature>
<dbReference type="RefSeq" id="WP_191728945.1">
    <property type="nucleotide sequence ID" value="NZ_JACSQJ010000002.1"/>
</dbReference>
<feature type="modified residue" description="4-aspartylphosphate" evidence="1">
    <location>
        <position position="51"/>
    </location>
</feature>
<evidence type="ECO:0000313" key="4">
    <source>
        <dbReference type="Proteomes" id="UP000647183"/>
    </source>
</evidence>
<protein>
    <submittedName>
        <fullName evidence="3">Response regulator</fullName>
    </submittedName>
</protein>
<evidence type="ECO:0000256" key="1">
    <source>
        <dbReference type="PROSITE-ProRule" id="PRU00169"/>
    </source>
</evidence>
<dbReference type="Pfam" id="PF00072">
    <property type="entry name" value="Response_reg"/>
    <property type="match status" value="1"/>
</dbReference>